<gene>
    <name evidence="1" type="ORF">NPIL_394291</name>
</gene>
<protein>
    <submittedName>
        <fullName evidence="1">Uncharacterized protein</fullName>
    </submittedName>
</protein>
<name>A0A8X6KNA2_NEPPI</name>
<sequence length="46" mass="5106">MQWLSVILLGGGRFLTRNAIKPSSETIGAAVRVREGKNHRDDENLV</sequence>
<evidence type="ECO:0000313" key="1">
    <source>
        <dbReference type="EMBL" id="GFS61589.1"/>
    </source>
</evidence>
<reference evidence="1" key="1">
    <citation type="submission" date="2020-08" db="EMBL/GenBank/DDBJ databases">
        <title>Multicomponent nature underlies the extraordinary mechanical properties of spider dragline silk.</title>
        <authorList>
            <person name="Kono N."/>
            <person name="Nakamura H."/>
            <person name="Mori M."/>
            <person name="Yoshida Y."/>
            <person name="Ohtoshi R."/>
            <person name="Malay A.D."/>
            <person name="Moran D.A.P."/>
            <person name="Tomita M."/>
            <person name="Numata K."/>
            <person name="Arakawa K."/>
        </authorList>
    </citation>
    <scope>NUCLEOTIDE SEQUENCE</scope>
</reference>
<dbReference type="AlphaFoldDB" id="A0A8X6KNA2"/>
<accession>A0A8X6KNA2</accession>
<proteinExistence type="predicted"/>
<dbReference type="EMBL" id="BMAW01093680">
    <property type="protein sequence ID" value="GFS61589.1"/>
    <property type="molecule type" value="Genomic_DNA"/>
</dbReference>
<comment type="caution">
    <text evidence="1">The sequence shown here is derived from an EMBL/GenBank/DDBJ whole genome shotgun (WGS) entry which is preliminary data.</text>
</comment>
<feature type="non-terminal residue" evidence="1">
    <location>
        <position position="1"/>
    </location>
</feature>
<keyword evidence="2" id="KW-1185">Reference proteome</keyword>
<evidence type="ECO:0000313" key="2">
    <source>
        <dbReference type="Proteomes" id="UP000887013"/>
    </source>
</evidence>
<organism evidence="1 2">
    <name type="scientific">Nephila pilipes</name>
    <name type="common">Giant wood spider</name>
    <name type="synonym">Nephila maculata</name>
    <dbReference type="NCBI Taxonomy" id="299642"/>
    <lineage>
        <taxon>Eukaryota</taxon>
        <taxon>Metazoa</taxon>
        <taxon>Ecdysozoa</taxon>
        <taxon>Arthropoda</taxon>
        <taxon>Chelicerata</taxon>
        <taxon>Arachnida</taxon>
        <taxon>Araneae</taxon>
        <taxon>Araneomorphae</taxon>
        <taxon>Entelegynae</taxon>
        <taxon>Araneoidea</taxon>
        <taxon>Nephilidae</taxon>
        <taxon>Nephila</taxon>
    </lineage>
</organism>
<dbReference type="Proteomes" id="UP000887013">
    <property type="component" value="Unassembled WGS sequence"/>
</dbReference>